<reference evidence="2" key="1">
    <citation type="journal article" date="2021" name="PeerJ">
        <title>Extensive microbial diversity within the chicken gut microbiome revealed by metagenomics and culture.</title>
        <authorList>
            <person name="Gilroy R."/>
            <person name="Ravi A."/>
            <person name="Getino M."/>
            <person name="Pursley I."/>
            <person name="Horton D.L."/>
            <person name="Alikhan N.F."/>
            <person name="Baker D."/>
            <person name="Gharbi K."/>
            <person name="Hall N."/>
            <person name="Watson M."/>
            <person name="Adriaenssens E.M."/>
            <person name="Foster-Nyarko E."/>
            <person name="Jarju S."/>
            <person name="Secka A."/>
            <person name="Antonio M."/>
            <person name="Oren A."/>
            <person name="Chaudhuri R.R."/>
            <person name="La Ragione R."/>
            <person name="Hildebrand F."/>
            <person name="Pallen M.J."/>
        </authorList>
    </citation>
    <scope>NUCLEOTIDE SEQUENCE</scope>
    <source>
        <strain evidence="2">CHK169-11906</strain>
    </source>
</reference>
<keyword evidence="1" id="KW-1133">Transmembrane helix</keyword>
<feature type="transmembrane region" description="Helical" evidence="1">
    <location>
        <begin position="167"/>
        <end position="182"/>
    </location>
</feature>
<dbReference type="Proteomes" id="UP000824259">
    <property type="component" value="Unassembled WGS sequence"/>
</dbReference>
<keyword evidence="1" id="KW-0812">Transmembrane</keyword>
<evidence type="ECO:0000313" key="2">
    <source>
        <dbReference type="EMBL" id="HJA99076.1"/>
    </source>
</evidence>
<feature type="transmembrane region" description="Helical" evidence="1">
    <location>
        <begin position="20"/>
        <end position="41"/>
    </location>
</feature>
<dbReference type="PANTHER" id="PTHR40115">
    <property type="entry name" value="INNER MEMBRANE PROTEIN WITH PEPSY TM HELIX"/>
    <property type="match status" value="1"/>
</dbReference>
<dbReference type="PANTHER" id="PTHR40115:SF1">
    <property type="entry name" value="INNER MEMBRANE PROTEIN WITH PEPSY TM HELIX"/>
    <property type="match status" value="1"/>
</dbReference>
<reference evidence="2" key="2">
    <citation type="submission" date="2021-04" db="EMBL/GenBank/DDBJ databases">
        <authorList>
            <person name="Gilroy R."/>
        </authorList>
    </citation>
    <scope>NUCLEOTIDE SEQUENCE</scope>
    <source>
        <strain evidence="2">CHK169-11906</strain>
    </source>
</reference>
<dbReference type="AlphaFoldDB" id="A0A9D2RHI5"/>
<proteinExistence type="predicted"/>
<name>A0A9D2RHI5_9BACT</name>
<dbReference type="EMBL" id="DWYR01000013">
    <property type="protein sequence ID" value="HJA99076.1"/>
    <property type="molecule type" value="Genomic_DNA"/>
</dbReference>
<protein>
    <submittedName>
        <fullName evidence="2">PepSY-associated TM helix domain-containing protein</fullName>
    </submittedName>
</protein>
<gene>
    <name evidence="2" type="ORF">H9779_05695</name>
</gene>
<comment type="caution">
    <text evidence="2">The sequence shown here is derived from an EMBL/GenBank/DDBJ whole genome shotgun (WGS) entry which is preliminary data.</text>
</comment>
<accession>A0A9D2RHI5</accession>
<organism evidence="2 3">
    <name type="scientific">Candidatus Alistipes avicola</name>
    <dbReference type="NCBI Taxonomy" id="2838432"/>
    <lineage>
        <taxon>Bacteria</taxon>
        <taxon>Pseudomonadati</taxon>
        <taxon>Bacteroidota</taxon>
        <taxon>Bacteroidia</taxon>
        <taxon>Bacteroidales</taxon>
        <taxon>Rikenellaceae</taxon>
        <taxon>Alistipes</taxon>
    </lineage>
</organism>
<dbReference type="InterPro" id="IPR032307">
    <property type="entry name" value="PepSY_TM-like_2"/>
</dbReference>
<feature type="transmembrane region" description="Helical" evidence="1">
    <location>
        <begin position="133"/>
        <end position="155"/>
    </location>
</feature>
<evidence type="ECO:0000256" key="1">
    <source>
        <dbReference type="SAM" id="Phobius"/>
    </source>
</evidence>
<sequence length="183" mass="21090">MRWWKSNDVRRWLRIIHRDLGYLMVGICLVYAISGILLTHMSGKDPAYRSSSYTLTFPVGLDQKQLAALWQEDTSRPALRNIRPIDTDHSRLMLQGGIGVYNAADGTLDYEMHRKRELVYWINKLHYNRVEGWSFMADLFAVSLIFFAVSGLFMVPGRKGFLGRGKWFLLVGLLIPAAYVLFT</sequence>
<keyword evidence="1" id="KW-0472">Membrane</keyword>
<evidence type="ECO:0000313" key="3">
    <source>
        <dbReference type="Proteomes" id="UP000824259"/>
    </source>
</evidence>
<dbReference type="Pfam" id="PF16357">
    <property type="entry name" value="PepSY_TM_like_2"/>
    <property type="match status" value="1"/>
</dbReference>